<dbReference type="GO" id="GO:0019901">
    <property type="term" value="F:protein kinase binding"/>
    <property type="evidence" value="ECO:0007669"/>
    <property type="project" value="TreeGrafter"/>
</dbReference>
<accession>A0A091E1C6</accession>
<gene>
    <name evidence="2" type="ORF">H920_02246</name>
</gene>
<sequence>MPRASRGAPRDPACCIHAFREAGRATCQAGGQPDPKSSFLPDVGGTLLQLRSRRVEEERFGKKHTSEYLQKKSAASLSVQGGEAAVVFVLSFLPDVGGTLLQLRSRRVEEERFGKKHTSEYLQKKSAASLSVQGGEAAVVFVLSFLPDVGGTLLQLRSRRVEEERFGKKHTSEYLQKKSAASLSVQGGEAAAKASHNSCFCTYSFLPDVGGTLLQLRSRRVEEERFGKKHTSEYLQKKSAASLSVQGGEAAVVFVLSFLPDVGGTLLQLRSRRVEEERFGKKHTSEYLQKKSAASLSVQGGEAAVVFVLSFLPDVGGTLLQLRSRRVEEERFGKKHTSEYLQKKSAASLSVQGGEAAAKASHNSCFCTYSFLPDVGGTLLQLRSRRVEEERFGKKHTSEYLQKKSAASLSVQGGEAAVVFVLSFLPDVGGTLLQLRSRRVEEERFGKKHTSEYLQKKSAASLSVQGGEAAGFSRDSGATDIDNGPNGQIESIIQYNPEDRGNSGLGFSIAGGTDNPHIGDDPGIFITKIIPGGAAAEDGRLRVNDCILRVNEVDVLEVSHSKAVEALKEAGSFVRLYVRRRRPILETVVEIKLFKGPKEYHSGYYEENGLEKAREKLEIS</sequence>
<dbReference type="EMBL" id="KN121475">
    <property type="protein sequence ID" value="KFO36350.1"/>
    <property type="molecule type" value="Genomic_DNA"/>
</dbReference>
<dbReference type="InterPro" id="IPR003611">
    <property type="entry name" value="NUMOD3"/>
</dbReference>
<dbReference type="PANTHER" id="PTHR23119">
    <property type="entry name" value="DISCS LARGE"/>
    <property type="match status" value="1"/>
</dbReference>
<dbReference type="GO" id="GO:0007268">
    <property type="term" value="P:chemical synaptic transmission"/>
    <property type="evidence" value="ECO:0007669"/>
    <property type="project" value="TreeGrafter"/>
</dbReference>
<dbReference type="InterPro" id="IPR001478">
    <property type="entry name" value="PDZ"/>
</dbReference>
<evidence type="ECO:0000313" key="3">
    <source>
        <dbReference type="Proteomes" id="UP000028990"/>
    </source>
</evidence>
<dbReference type="GO" id="GO:0098609">
    <property type="term" value="P:cell-cell adhesion"/>
    <property type="evidence" value="ECO:0007669"/>
    <property type="project" value="TreeGrafter"/>
</dbReference>
<dbReference type="GO" id="GO:0031594">
    <property type="term" value="C:neuromuscular junction"/>
    <property type="evidence" value="ECO:0007669"/>
    <property type="project" value="TreeGrafter"/>
</dbReference>
<dbReference type="GO" id="GO:0016323">
    <property type="term" value="C:basolateral plasma membrane"/>
    <property type="evidence" value="ECO:0007669"/>
    <property type="project" value="TreeGrafter"/>
</dbReference>
<dbReference type="AlphaFoldDB" id="A0A091E1C6"/>
<dbReference type="PROSITE" id="PS50106">
    <property type="entry name" value="PDZ"/>
    <property type="match status" value="1"/>
</dbReference>
<dbReference type="SMART" id="SM00228">
    <property type="entry name" value="PDZ"/>
    <property type="match status" value="1"/>
</dbReference>
<dbReference type="InterPro" id="IPR036034">
    <property type="entry name" value="PDZ_sf"/>
</dbReference>
<dbReference type="GO" id="GO:0099072">
    <property type="term" value="P:regulation of postsynaptic membrane neurotransmitter receptor levels"/>
    <property type="evidence" value="ECO:0007669"/>
    <property type="project" value="TreeGrafter"/>
</dbReference>
<dbReference type="eggNOG" id="KOG0708">
    <property type="taxonomic scope" value="Eukaryota"/>
</dbReference>
<evidence type="ECO:0000259" key="1">
    <source>
        <dbReference type="PROSITE" id="PS50106"/>
    </source>
</evidence>
<dbReference type="GO" id="GO:0045197">
    <property type="term" value="P:establishment or maintenance of epithelial cell apical/basal polarity"/>
    <property type="evidence" value="ECO:0007669"/>
    <property type="project" value="TreeGrafter"/>
</dbReference>
<dbReference type="SUPFAM" id="SSF50156">
    <property type="entry name" value="PDZ domain-like"/>
    <property type="match status" value="1"/>
</dbReference>
<dbReference type="GO" id="GO:0097120">
    <property type="term" value="P:receptor localization to synapse"/>
    <property type="evidence" value="ECO:0007669"/>
    <property type="project" value="TreeGrafter"/>
</dbReference>
<name>A0A091E1C6_FUKDA</name>
<dbReference type="InterPro" id="IPR050614">
    <property type="entry name" value="Synaptic_Scaffolding_LAP-MAGUK"/>
</dbReference>
<dbReference type="Pfam" id="PF00595">
    <property type="entry name" value="PDZ"/>
    <property type="match status" value="1"/>
</dbReference>
<dbReference type="GO" id="GO:0043005">
    <property type="term" value="C:neuron projection"/>
    <property type="evidence" value="ECO:0007669"/>
    <property type="project" value="TreeGrafter"/>
</dbReference>
<reference evidence="2 3" key="1">
    <citation type="submission" date="2013-11" db="EMBL/GenBank/DDBJ databases">
        <title>The Damaraland mole rat (Fukomys damarensis) genome and evolution of African mole rats.</title>
        <authorList>
            <person name="Gladyshev V.N."/>
            <person name="Fang X."/>
        </authorList>
    </citation>
    <scope>NUCLEOTIDE SEQUENCE [LARGE SCALE GENOMIC DNA]</scope>
    <source>
        <tissue evidence="2">Liver</tissue>
    </source>
</reference>
<dbReference type="GO" id="GO:0043113">
    <property type="term" value="P:receptor clustering"/>
    <property type="evidence" value="ECO:0007669"/>
    <property type="project" value="TreeGrafter"/>
</dbReference>
<dbReference type="Proteomes" id="UP000028990">
    <property type="component" value="Unassembled WGS sequence"/>
</dbReference>
<organism evidence="2 3">
    <name type="scientific">Fukomys damarensis</name>
    <name type="common">Damaraland mole rat</name>
    <name type="synonym">Cryptomys damarensis</name>
    <dbReference type="NCBI Taxonomy" id="885580"/>
    <lineage>
        <taxon>Eukaryota</taxon>
        <taxon>Metazoa</taxon>
        <taxon>Chordata</taxon>
        <taxon>Craniata</taxon>
        <taxon>Vertebrata</taxon>
        <taxon>Euteleostomi</taxon>
        <taxon>Mammalia</taxon>
        <taxon>Eutheria</taxon>
        <taxon>Euarchontoglires</taxon>
        <taxon>Glires</taxon>
        <taxon>Rodentia</taxon>
        <taxon>Hystricomorpha</taxon>
        <taxon>Bathyergidae</taxon>
        <taxon>Fukomys</taxon>
    </lineage>
</organism>
<dbReference type="CDD" id="cd06723">
    <property type="entry name" value="PDZ1_Dlg1-2-4-like"/>
    <property type="match status" value="1"/>
</dbReference>
<dbReference type="PANTHER" id="PTHR23119:SF6">
    <property type="entry name" value="DISKS LARGE HOMOLOG 2"/>
    <property type="match status" value="1"/>
</dbReference>
<evidence type="ECO:0000313" key="2">
    <source>
        <dbReference type="EMBL" id="KFO36350.1"/>
    </source>
</evidence>
<dbReference type="FunFam" id="2.30.42.10:FF:000002">
    <property type="entry name" value="Disks large homolog 4 isoform 2"/>
    <property type="match status" value="1"/>
</dbReference>
<dbReference type="GO" id="GO:0035255">
    <property type="term" value="F:ionotropic glutamate receptor binding"/>
    <property type="evidence" value="ECO:0007669"/>
    <property type="project" value="TreeGrafter"/>
</dbReference>
<protein>
    <submittedName>
        <fullName evidence="2">Disks large like protein 2</fullName>
    </submittedName>
</protein>
<keyword evidence="3" id="KW-1185">Reference proteome</keyword>
<proteinExistence type="predicted"/>
<dbReference type="GO" id="GO:0003677">
    <property type="term" value="F:DNA binding"/>
    <property type="evidence" value="ECO:0007669"/>
    <property type="project" value="InterPro"/>
</dbReference>
<feature type="domain" description="PDZ" evidence="1">
    <location>
        <begin position="492"/>
        <end position="582"/>
    </location>
</feature>
<dbReference type="SMART" id="SM00496">
    <property type="entry name" value="IENR2"/>
    <property type="match status" value="8"/>
</dbReference>
<dbReference type="GO" id="GO:0098839">
    <property type="term" value="C:postsynaptic density membrane"/>
    <property type="evidence" value="ECO:0007669"/>
    <property type="project" value="TreeGrafter"/>
</dbReference>
<dbReference type="Gene3D" id="2.30.42.10">
    <property type="match status" value="1"/>
</dbReference>